<name>A0A077NZ77_XENBV</name>
<dbReference type="Proteomes" id="UP000028483">
    <property type="component" value="Unassembled WGS sequence"/>
</dbReference>
<gene>
    <name evidence="1" type="ORF">XBO1_100003</name>
</gene>
<protein>
    <submittedName>
        <fullName evidence="1">Uncharacterized protein</fullName>
    </submittedName>
</protein>
<proteinExistence type="predicted"/>
<evidence type="ECO:0000313" key="2">
    <source>
        <dbReference type="Proteomes" id="UP000028483"/>
    </source>
</evidence>
<dbReference type="AlphaFoldDB" id="A0A077NZ77"/>
<evidence type="ECO:0000313" key="1">
    <source>
        <dbReference type="EMBL" id="CDH04085.1"/>
    </source>
</evidence>
<organism evidence="1 2">
    <name type="scientific">Xenorhabdus bovienii str. oregonense</name>
    <dbReference type="NCBI Taxonomy" id="1398202"/>
    <lineage>
        <taxon>Bacteria</taxon>
        <taxon>Pseudomonadati</taxon>
        <taxon>Pseudomonadota</taxon>
        <taxon>Gammaproteobacteria</taxon>
        <taxon>Enterobacterales</taxon>
        <taxon>Morganellaceae</taxon>
        <taxon>Xenorhabdus</taxon>
    </lineage>
</organism>
<dbReference type="HOGENOM" id="CLU_3334932_0_0_6"/>
<dbReference type="EMBL" id="CBSX010000002">
    <property type="protein sequence ID" value="CDH04085.1"/>
    <property type="molecule type" value="Genomic_DNA"/>
</dbReference>
<sequence length="38" mass="4424">MVSNKCPMMLNETGYNSIIYLFQSEYKCSNKIVINLYA</sequence>
<accession>A0A077NZ77</accession>
<reference evidence="1" key="1">
    <citation type="submission" date="2013-07" db="EMBL/GenBank/DDBJ databases">
        <title>Sub-species coevolution in mutualistic symbiosis.</title>
        <authorList>
            <person name="Murfin K."/>
            <person name="Klassen J."/>
            <person name="Lee M."/>
            <person name="Forst S."/>
            <person name="Stock P."/>
            <person name="Goodrich-Blair H."/>
        </authorList>
    </citation>
    <scope>NUCLEOTIDE SEQUENCE [LARGE SCALE GENOMIC DNA]</scope>
    <source>
        <strain evidence="1">Oregonense</strain>
    </source>
</reference>
<comment type="caution">
    <text evidence="1">The sequence shown here is derived from an EMBL/GenBank/DDBJ whole genome shotgun (WGS) entry which is preliminary data.</text>
</comment>